<name>A0A1I7ZM79_9BILA</name>
<evidence type="ECO:0000313" key="2">
    <source>
        <dbReference type="Proteomes" id="UP000095287"/>
    </source>
</evidence>
<dbReference type="AlphaFoldDB" id="A0A1I7ZM79"/>
<evidence type="ECO:0000313" key="3">
    <source>
        <dbReference type="WBParaSite" id="L893_g27818.t1"/>
    </source>
</evidence>
<reference evidence="3" key="1">
    <citation type="submission" date="2016-11" db="UniProtKB">
        <authorList>
            <consortium name="WormBaseParasite"/>
        </authorList>
    </citation>
    <scope>IDENTIFICATION</scope>
</reference>
<dbReference type="Proteomes" id="UP000095287">
    <property type="component" value="Unplaced"/>
</dbReference>
<evidence type="ECO:0000256" key="1">
    <source>
        <dbReference type="SAM" id="MobiDB-lite"/>
    </source>
</evidence>
<dbReference type="WBParaSite" id="L893_g27818.t1">
    <property type="protein sequence ID" value="L893_g27818.t1"/>
    <property type="gene ID" value="L893_g27818"/>
</dbReference>
<keyword evidence="2" id="KW-1185">Reference proteome</keyword>
<accession>A0A1I7ZM79</accession>
<proteinExistence type="predicted"/>
<sequence length="67" mass="8122">MRRKNRQRERRKQHRKAVSMMRSSETKSTFLIGRKFESVSFAEERRLDNPITAIYTPREIDVSKKRP</sequence>
<feature type="region of interest" description="Disordered" evidence="1">
    <location>
        <begin position="1"/>
        <end position="26"/>
    </location>
</feature>
<feature type="compositionally biased region" description="Basic residues" evidence="1">
    <location>
        <begin position="1"/>
        <end position="17"/>
    </location>
</feature>
<protein>
    <submittedName>
        <fullName evidence="3">Uncharacterized protein</fullName>
    </submittedName>
</protein>
<organism evidence="2 3">
    <name type="scientific">Steinernema glaseri</name>
    <dbReference type="NCBI Taxonomy" id="37863"/>
    <lineage>
        <taxon>Eukaryota</taxon>
        <taxon>Metazoa</taxon>
        <taxon>Ecdysozoa</taxon>
        <taxon>Nematoda</taxon>
        <taxon>Chromadorea</taxon>
        <taxon>Rhabditida</taxon>
        <taxon>Tylenchina</taxon>
        <taxon>Panagrolaimomorpha</taxon>
        <taxon>Strongyloidoidea</taxon>
        <taxon>Steinernematidae</taxon>
        <taxon>Steinernema</taxon>
    </lineage>
</organism>